<reference evidence="3" key="1">
    <citation type="submission" date="2015-11" db="EMBL/GenBank/DDBJ databases">
        <authorList>
            <person name="Seth-Smith H.M.B."/>
        </authorList>
    </citation>
    <scope>NUCLEOTIDE SEQUENCE [LARGE SCALE GENOMIC DNA]</scope>
    <source>
        <strain evidence="3">2013Ark11</strain>
    </source>
</reference>
<dbReference type="RefSeq" id="WP_092490675.1">
    <property type="nucleotide sequence ID" value="NZ_LN906597.1"/>
</dbReference>
<proteinExistence type="predicted"/>
<keyword evidence="3" id="KW-1185">Reference proteome</keyword>
<evidence type="ECO:0000256" key="1">
    <source>
        <dbReference type="SAM" id="MobiDB-lite"/>
    </source>
</evidence>
<feature type="region of interest" description="Disordered" evidence="1">
    <location>
        <begin position="1"/>
        <end position="80"/>
    </location>
</feature>
<feature type="compositionally biased region" description="Polar residues" evidence="1">
    <location>
        <begin position="157"/>
        <end position="166"/>
    </location>
</feature>
<feature type="compositionally biased region" description="Low complexity" evidence="1">
    <location>
        <begin position="19"/>
        <end position="33"/>
    </location>
</feature>
<organism evidence="2 3">
    <name type="scientific">Candidatus Ichthyocystis hellenicum</name>
    <dbReference type="NCBI Taxonomy" id="1561003"/>
    <lineage>
        <taxon>Bacteria</taxon>
        <taxon>Pseudomonadati</taxon>
        <taxon>Pseudomonadota</taxon>
        <taxon>Betaproteobacteria</taxon>
        <taxon>Burkholderiales</taxon>
        <taxon>Candidatus Ichthyocystis</taxon>
    </lineage>
</organism>
<evidence type="ECO:0000313" key="2">
    <source>
        <dbReference type="EMBL" id="CUT18294.1"/>
    </source>
</evidence>
<dbReference type="EMBL" id="LN906597">
    <property type="protein sequence ID" value="CUT18294.1"/>
    <property type="molecule type" value="Genomic_DNA"/>
</dbReference>
<dbReference type="Proteomes" id="UP000198651">
    <property type="component" value="Chromosome I"/>
</dbReference>
<gene>
    <name evidence="2" type="ORF">Ark11_1496</name>
</gene>
<feature type="compositionally biased region" description="Polar residues" evidence="1">
    <location>
        <begin position="377"/>
        <end position="388"/>
    </location>
</feature>
<name>A0A0S4M7N0_9BURK</name>
<accession>A0A0S4M7N0</accession>
<feature type="region of interest" description="Disordered" evidence="1">
    <location>
        <begin position="124"/>
        <end position="173"/>
    </location>
</feature>
<feature type="compositionally biased region" description="Basic and acidic residues" evidence="1">
    <location>
        <begin position="394"/>
        <end position="404"/>
    </location>
</feature>
<feature type="compositionally biased region" description="Low complexity" evidence="1">
    <location>
        <begin position="41"/>
        <end position="54"/>
    </location>
</feature>
<dbReference type="AlphaFoldDB" id="A0A0S4M7N0"/>
<feature type="compositionally biased region" description="Polar residues" evidence="1">
    <location>
        <begin position="67"/>
        <end position="77"/>
    </location>
</feature>
<feature type="region of interest" description="Disordered" evidence="1">
    <location>
        <begin position="335"/>
        <end position="404"/>
    </location>
</feature>
<protein>
    <submittedName>
        <fullName evidence="2">Uncharacterized protein</fullName>
    </submittedName>
</protein>
<evidence type="ECO:0000313" key="3">
    <source>
        <dbReference type="Proteomes" id="UP000198651"/>
    </source>
</evidence>
<feature type="compositionally biased region" description="Polar residues" evidence="1">
    <location>
        <begin position="1"/>
        <end position="18"/>
    </location>
</feature>
<sequence>MNSVNPNQERGISQNAQTDASGGAEGGVSVSSDSESEKPRASSSSSVESSPSYELNISVGNRELQNRAATNVQSENSDMYDDHIYEELSYSFENRAKGAKGAKGRLAKIREKIKSGANKLRTRIMGANHKSKSEPNIPSKLGVSSKLGKSDIRERSQSAPDLSPRNNDVIGESTFHPSEEHIYESIDSVYQESQGGNSTYYGSALSNLSSRSMLEEEAYINTGIRERSQSAPDLSPRNNDVLRESALSAMEHTYESIDSVYLESQDNGSEYYESALSSQESQDGNSTYYGSARSVISNDSILDEYDETASVNSASIPSDGEVAIDSVLQNSPVEEEATPIYQNYPVEAEADSSYQNYPVEAETDSAYQNYPVEIETTEYSHPRSSNTPRPMYPRKNEAKDDTLP</sequence>